<keyword evidence="1" id="KW-1133">Transmembrane helix</keyword>
<dbReference type="Pfam" id="PF11804">
    <property type="entry name" value="DUF3325"/>
    <property type="match status" value="1"/>
</dbReference>
<dbReference type="InterPro" id="IPR021762">
    <property type="entry name" value="DUF3325"/>
</dbReference>
<organism evidence="2 3">
    <name type="scientific">Pseudomonas fulva</name>
    <dbReference type="NCBI Taxonomy" id="47880"/>
    <lineage>
        <taxon>Bacteria</taxon>
        <taxon>Pseudomonadati</taxon>
        <taxon>Pseudomonadota</taxon>
        <taxon>Gammaproteobacteria</taxon>
        <taxon>Pseudomonadales</taxon>
        <taxon>Pseudomonadaceae</taxon>
        <taxon>Pseudomonas</taxon>
    </lineage>
</organism>
<keyword evidence="1" id="KW-0472">Membrane</keyword>
<feature type="transmembrane region" description="Helical" evidence="1">
    <location>
        <begin position="65"/>
        <end position="85"/>
    </location>
</feature>
<dbReference type="Proteomes" id="UP000032068">
    <property type="component" value="Unassembled WGS sequence"/>
</dbReference>
<evidence type="ECO:0008006" key="4">
    <source>
        <dbReference type="Google" id="ProtNLM"/>
    </source>
</evidence>
<dbReference type="OrthoDB" id="5366025at2"/>
<gene>
    <name evidence="2" type="ORF">RU08_22195</name>
</gene>
<feature type="transmembrane region" description="Helical" evidence="1">
    <location>
        <begin position="125"/>
        <end position="144"/>
    </location>
</feature>
<evidence type="ECO:0000256" key="1">
    <source>
        <dbReference type="SAM" id="Phobius"/>
    </source>
</evidence>
<protein>
    <recommendedName>
        <fullName evidence="4">DUF3325 domain-containing protein</fullName>
    </recommendedName>
</protein>
<comment type="caution">
    <text evidence="2">The sequence shown here is derived from an EMBL/GenBank/DDBJ whole genome shotgun (WGS) entry which is preliminary data.</text>
</comment>
<reference evidence="2 3" key="1">
    <citation type="submission" date="2014-12" db="EMBL/GenBank/DDBJ databases">
        <title>16Stimator: statistical estimation of ribosomal gene copy numbers from draft genome assemblies.</title>
        <authorList>
            <person name="Perisin M.A."/>
            <person name="Vetter M."/>
            <person name="Gilbert J.A."/>
            <person name="Bergelson J."/>
        </authorList>
    </citation>
    <scope>NUCLEOTIDE SEQUENCE [LARGE SCALE GENOMIC DNA]</scope>
    <source>
        <strain evidence="2 3">MEJ086</strain>
    </source>
</reference>
<sequence>MTLNLSILLASLGGFIALALAMDKHCKHLLRRVLSPFWLRALRIAGWSLLALALALSLSRWGVSVGAAAWLGWLSVAGIVLVFYLPKWPWQPSPGKAAPRREKKPALVENLVAQPVERLHWMRRGATGVLLLVPLAVLGLLLTASPKPLHSDDAVHGQVGPWAFTLAEAQRKAPHRVLGTPFKAFEVRFCETCDDQIRAAYLKIRKPRSLRAAGLVFSGNRWDRWVEIQIPAKATLSDQLWLTVEGKDGSVHHAAVDIDKVSPELAAFLERES</sequence>
<feature type="transmembrane region" description="Helical" evidence="1">
    <location>
        <begin position="37"/>
        <end position="58"/>
    </location>
</feature>
<dbReference type="EMBL" id="JXQW01000079">
    <property type="protein sequence ID" value="KIP93847.1"/>
    <property type="molecule type" value="Genomic_DNA"/>
</dbReference>
<evidence type="ECO:0000313" key="3">
    <source>
        <dbReference type="Proteomes" id="UP000032068"/>
    </source>
</evidence>
<accession>A0A0D0ILH7</accession>
<dbReference type="RefSeq" id="WP_042556050.1">
    <property type="nucleotide sequence ID" value="NZ_JXQW01000079.1"/>
</dbReference>
<proteinExistence type="predicted"/>
<evidence type="ECO:0000313" key="2">
    <source>
        <dbReference type="EMBL" id="KIP93847.1"/>
    </source>
</evidence>
<keyword evidence="1" id="KW-0812">Transmembrane</keyword>
<name>A0A0D0ILH7_9PSED</name>
<dbReference type="AlphaFoldDB" id="A0A0D0ILH7"/>